<reference evidence="1" key="2">
    <citation type="submission" date="2020-08" db="EMBL/GenBank/DDBJ databases">
        <title>Plant Genome Project.</title>
        <authorList>
            <person name="Zhang R.-G."/>
        </authorList>
    </citation>
    <scope>NUCLEOTIDE SEQUENCE</scope>
    <source>
        <strain evidence="1">Huo1</strain>
        <tissue evidence="1">Leaf</tissue>
    </source>
</reference>
<reference evidence="1" key="1">
    <citation type="submission" date="2018-01" db="EMBL/GenBank/DDBJ databases">
        <authorList>
            <person name="Mao J.F."/>
        </authorList>
    </citation>
    <scope>NUCLEOTIDE SEQUENCE</scope>
    <source>
        <strain evidence="1">Huo1</strain>
        <tissue evidence="1">Leaf</tissue>
    </source>
</reference>
<keyword evidence="2" id="KW-1185">Reference proteome</keyword>
<dbReference type="EMBL" id="PNBA02000012">
    <property type="protein sequence ID" value="KAG6405579.1"/>
    <property type="molecule type" value="Genomic_DNA"/>
</dbReference>
<evidence type="ECO:0000313" key="2">
    <source>
        <dbReference type="Proteomes" id="UP000298416"/>
    </source>
</evidence>
<protein>
    <submittedName>
        <fullName evidence="1">Uncharacterized protein</fullName>
    </submittedName>
</protein>
<name>A0A8X8X3T1_SALSN</name>
<dbReference type="Proteomes" id="UP000298416">
    <property type="component" value="Unassembled WGS sequence"/>
</dbReference>
<gene>
    <name evidence="1" type="ORF">SASPL_133170</name>
</gene>
<comment type="caution">
    <text evidence="1">The sequence shown here is derived from an EMBL/GenBank/DDBJ whole genome shotgun (WGS) entry which is preliminary data.</text>
</comment>
<dbReference type="AlphaFoldDB" id="A0A8X8X3T1"/>
<evidence type="ECO:0000313" key="1">
    <source>
        <dbReference type="EMBL" id="KAG6405579.1"/>
    </source>
</evidence>
<organism evidence="1">
    <name type="scientific">Salvia splendens</name>
    <name type="common">Scarlet sage</name>
    <dbReference type="NCBI Taxonomy" id="180675"/>
    <lineage>
        <taxon>Eukaryota</taxon>
        <taxon>Viridiplantae</taxon>
        <taxon>Streptophyta</taxon>
        <taxon>Embryophyta</taxon>
        <taxon>Tracheophyta</taxon>
        <taxon>Spermatophyta</taxon>
        <taxon>Magnoliopsida</taxon>
        <taxon>eudicotyledons</taxon>
        <taxon>Gunneridae</taxon>
        <taxon>Pentapetalae</taxon>
        <taxon>asterids</taxon>
        <taxon>lamiids</taxon>
        <taxon>Lamiales</taxon>
        <taxon>Lamiaceae</taxon>
        <taxon>Nepetoideae</taxon>
        <taxon>Mentheae</taxon>
        <taxon>Salviinae</taxon>
        <taxon>Salvia</taxon>
        <taxon>Salvia subgen. Calosphace</taxon>
        <taxon>core Calosphace</taxon>
    </lineage>
</organism>
<accession>A0A8X8X3T1</accession>
<sequence>MRRTFSSEMSALLGEKWLIDWWQDRDSTLCKKKQISKAEIVDYSRNGKPTCQGIPSNVRSVVMISFLLVQEDNQILVGKSARYDIQYDAIMSLKMEVEMHEASSQLCILYWFWPFSRQA</sequence>
<proteinExistence type="predicted"/>